<sequence length="94" mass="10699">MSQEGILNIGSLNGSSIEATMWFGPMRAKECSIWLLHLLDHPNFLERCSFKQNTQGRVKLKLVLRKRSDWQQLVEDTKLKVLSLTTKAENLNGG</sequence>
<reference evidence="1" key="1">
    <citation type="submission" date="2022-05" db="EMBL/GenBank/DDBJ databases">
        <title>Diverse viruses of marine archaea discovered using metagenomics.</title>
        <authorList>
            <person name="Zhou Y."/>
        </authorList>
    </citation>
    <scope>NUCLEOTIDE SEQUENCE</scope>
    <source>
        <strain evidence="1">YSH_354833</strain>
    </source>
</reference>
<name>A0A976UB57_9CAUD</name>
<proteinExistence type="predicted"/>
<organism evidence="1">
    <name type="scientific">Yangshan Harbor Nitrososphaeria virus</name>
    <dbReference type="NCBI Taxonomy" id="2969597"/>
    <lineage>
        <taxon>Viruses</taxon>
        <taxon>Duplodnaviria</taxon>
        <taxon>Heunggongvirae</taxon>
        <taxon>Uroviricota</taxon>
        <taxon>Caudoviricetes</taxon>
    </lineage>
</organism>
<accession>A0A976UB57</accession>
<dbReference type="EMBL" id="ON649703">
    <property type="protein sequence ID" value="UVF62643.1"/>
    <property type="molecule type" value="Genomic_DNA"/>
</dbReference>
<protein>
    <submittedName>
        <fullName evidence="1">Uncharacterized protein</fullName>
    </submittedName>
</protein>
<evidence type="ECO:0000313" key="1">
    <source>
        <dbReference type="EMBL" id="UVF62643.1"/>
    </source>
</evidence>